<feature type="region of interest" description="Disordered" evidence="1">
    <location>
        <begin position="373"/>
        <end position="396"/>
    </location>
</feature>
<evidence type="ECO:0000313" key="3">
    <source>
        <dbReference type="Proteomes" id="UP001642483"/>
    </source>
</evidence>
<dbReference type="EMBL" id="CAWYQH010000163">
    <property type="protein sequence ID" value="CAK8697012.1"/>
    <property type="molecule type" value="Genomic_DNA"/>
</dbReference>
<evidence type="ECO:0000256" key="1">
    <source>
        <dbReference type="SAM" id="MobiDB-lite"/>
    </source>
</evidence>
<feature type="region of interest" description="Disordered" evidence="1">
    <location>
        <begin position="171"/>
        <end position="228"/>
    </location>
</feature>
<sequence>MSRVDNASTRAPSVISKFESCEIEVENTDDVGKPRMGLGSTANENIALRRNYREMEMLWRTQKILGDEQVWVLKLIDLYEKSVQVNYKRLTKRVNRIQSHLTEEEIIEMENDLKKKEFANKYRMILHNQQHTENENSSNKTKRACPMDVIREDTEEIVKDKVVEASVQKVDSQELSQNINSSQTNTIKQNLTQPIRSQTCQPHSSRINSMSNSNKRRPETSPDLESSEAMSDIIPSLEGLLDQLHNIKPQQFYDNQRKLKLYDIRLLGEELEARKKNFYKTVDRIVNWDKKEPEEKPEEEKEEKPRERKTSFMRSVLRNFSMELMMKTMQYGWADLGQCRYLRNRGGEDDIDPSGVNTLAKDTMKIRLDPEAKAKAETELSSGGAANKQIQPGFDENGKMIRTADLLGLK</sequence>
<gene>
    <name evidence="2" type="ORF">CVLEPA_LOCUS30301</name>
</gene>
<reference evidence="2 3" key="1">
    <citation type="submission" date="2024-02" db="EMBL/GenBank/DDBJ databases">
        <authorList>
            <person name="Daric V."/>
            <person name="Darras S."/>
        </authorList>
    </citation>
    <scope>NUCLEOTIDE SEQUENCE [LARGE SCALE GENOMIC DNA]</scope>
</reference>
<comment type="caution">
    <text evidence="2">The sequence shown here is derived from an EMBL/GenBank/DDBJ whole genome shotgun (WGS) entry which is preliminary data.</text>
</comment>
<proteinExistence type="predicted"/>
<feature type="compositionally biased region" description="Polar residues" evidence="1">
    <location>
        <begin position="171"/>
        <end position="213"/>
    </location>
</feature>
<protein>
    <submittedName>
        <fullName evidence="2">Uncharacterized protein</fullName>
    </submittedName>
</protein>
<accession>A0ABP0GZ35</accession>
<name>A0ABP0GZ35_CLALP</name>
<organism evidence="2 3">
    <name type="scientific">Clavelina lepadiformis</name>
    <name type="common">Light-bulb sea squirt</name>
    <name type="synonym">Ascidia lepadiformis</name>
    <dbReference type="NCBI Taxonomy" id="159417"/>
    <lineage>
        <taxon>Eukaryota</taxon>
        <taxon>Metazoa</taxon>
        <taxon>Chordata</taxon>
        <taxon>Tunicata</taxon>
        <taxon>Ascidiacea</taxon>
        <taxon>Aplousobranchia</taxon>
        <taxon>Clavelinidae</taxon>
        <taxon>Clavelina</taxon>
    </lineage>
</organism>
<keyword evidence="3" id="KW-1185">Reference proteome</keyword>
<evidence type="ECO:0000313" key="2">
    <source>
        <dbReference type="EMBL" id="CAK8697012.1"/>
    </source>
</evidence>
<dbReference type="Proteomes" id="UP001642483">
    <property type="component" value="Unassembled WGS sequence"/>
</dbReference>